<dbReference type="GO" id="GO:0043856">
    <property type="term" value="F:anti-sigma factor antagonist activity"/>
    <property type="evidence" value="ECO:0007669"/>
    <property type="project" value="InterPro"/>
</dbReference>
<dbReference type="CDD" id="cd07043">
    <property type="entry name" value="STAS_anti-anti-sigma_factors"/>
    <property type="match status" value="1"/>
</dbReference>
<reference evidence="4 5" key="1">
    <citation type="submission" date="2018-06" db="EMBL/GenBank/DDBJ databases">
        <authorList>
            <consortium name="Pathogen Informatics"/>
            <person name="Doyle S."/>
        </authorList>
    </citation>
    <scope>NUCLEOTIDE SEQUENCE [LARGE SCALE GENOMIC DNA]</scope>
    <source>
        <strain evidence="4 5">NCTC10723</strain>
    </source>
</reference>
<dbReference type="EMBL" id="UGGU01000003">
    <property type="protein sequence ID" value="STO31987.1"/>
    <property type="molecule type" value="Genomic_DNA"/>
</dbReference>
<evidence type="ECO:0000256" key="1">
    <source>
        <dbReference type="ARBA" id="ARBA00009013"/>
    </source>
</evidence>
<accession>A0A377GYB0</accession>
<dbReference type="Proteomes" id="UP000255328">
    <property type="component" value="Unassembled WGS sequence"/>
</dbReference>
<dbReference type="RefSeq" id="WP_115270783.1">
    <property type="nucleotide sequence ID" value="NZ_CASFEE010000027.1"/>
</dbReference>
<feature type="domain" description="STAS" evidence="3">
    <location>
        <begin position="5"/>
        <end position="114"/>
    </location>
</feature>
<dbReference type="SUPFAM" id="SSF52091">
    <property type="entry name" value="SpoIIaa-like"/>
    <property type="match status" value="1"/>
</dbReference>
<name>A0A377GYB0_9FUSO</name>
<dbReference type="Gene3D" id="3.30.750.24">
    <property type="entry name" value="STAS domain"/>
    <property type="match status" value="1"/>
</dbReference>
<dbReference type="PROSITE" id="PS50801">
    <property type="entry name" value="STAS"/>
    <property type="match status" value="1"/>
</dbReference>
<evidence type="ECO:0000259" key="3">
    <source>
        <dbReference type="PROSITE" id="PS50801"/>
    </source>
</evidence>
<organism evidence="4 5">
    <name type="scientific">Fusobacterium necrogenes</name>
    <dbReference type="NCBI Taxonomy" id="858"/>
    <lineage>
        <taxon>Bacteria</taxon>
        <taxon>Fusobacteriati</taxon>
        <taxon>Fusobacteriota</taxon>
        <taxon>Fusobacteriia</taxon>
        <taxon>Fusobacteriales</taxon>
        <taxon>Fusobacteriaceae</taxon>
        <taxon>Fusobacterium</taxon>
    </lineage>
</organism>
<dbReference type="AlphaFoldDB" id="A0A377GYB0"/>
<evidence type="ECO:0000256" key="2">
    <source>
        <dbReference type="RuleBase" id="RU003749"/>
    </source>
</evidence>
<sequence>MINNFEILEKNLEGVKELKVIGELDALVAPKLKERITKLVEADCIKFIIDFEEVTHINSLAMGILRGKLKVVKEMGGDIKLIKLNEHIKTIFEMIGLDEIFEIYETEEEAVNSFK</sequence>
<dbReference type="InterPro" id="IPR003658">
    <property type="entry name" value="Anti-sigma_ant"/>
</dbReference>
<dbReference type="Pfam" id="PF01740">
    <property type="entry name" value="STAS"/>
    <property type="match status" value="1"/>
</dbReference>
<comment type="similarity">
    <text evidence="1 2">Belongs to the anti-sigma-factor antagonist family.</text>
</comment>
<proteinExistence type="inferred from homology"/>
<evidence type="ECO:0000313" key="4">
    <source>
        <dbReference type="EMBL" id="STO31987.1"/>
    </source>
</evidence>
<dbReference type="PANTHER" id="PTHR33495:SF2">
    <property type="entry name" value="ANTI-SIGMA FACTOR ANTAGONIST TM_1081-RELATED"/>
    <property type="match status" value="1"/>
</dbReference>
<dbReference type="OrthoDB" id="9793697at2"/>
<dbReference type="PANTHER" id="PTHR33495">
    <property type="entry name" value="ANTI-SIGMA FACTOR ANTAGONIST TM_1081-RELATED-RELATED"/>
    <property type="match status" value="1"/>
</dbReference>
<dbReference type="InterPro" id="IPR036513">
    <property type="entry name" value="STAS_dom_sf"/>
</dbReference>
<dbReference type="InterPro" id="IPR002645">
    <property type="entry name" value="STAS_dom"/>
</dbReference>
<protein>
    <recommendedName>
        <fullName evidence="2">Anti-sigma factor antagonist</fullName>
    </recommendedName>
</protein>
<dbReference type="NCBIfam" id="TIGR00377">
    <property type="entry name" value="ant_ant_sig"/>
    <property type="match status" value="1"/>
</dbReference>
<keyword evidence="5" id="KW-1185">Reference proteome</keyword>
<evidence type="ECO:0000313" key="5">
    <source>
        <dbReference type="Proteomes" id="UP000255328"/>
    </source>
</evidence>
<gene>
    <name evidence="4" type="primary">rsbV</name>
    <name evidence="4" type="ORF">NCTC10723_01451</name>
</gene>